<dbReference type="InterPro" id="IPR012910">
    <property type="entry name" value="Plug_dom"/>
</dbReference>
<feature type="domain" description="TonB-dependent receptor plug" evidence="12">
    <location>
        <begin position="65"/>
        <end position="172"/>
    </location>
</feature>
<keyword evidence="13" id="KW-0675">Receptor</keyword>
<evidence type="ECO:0000259" key="12">
    <source>
        <dbReference type="Pfam" id="PF07715"/>
    </source>
</evidence>
<dbReference type="RefSeq" id="WP_199263949.1">
    <property type="nucleotide sequence ID" value="NZ_CP054140.1"/>
</dbReference>
<sequence length="683" mass="76350">MLTNRRYARMIRMGLVLSGFLSLEVSAALGMSTGPTDNLYLDMDLSQLMQVTITSVSKKPQTLGNTPAAVFVISQEDIRRSGATSIAEALAMAPGIQVSQISSSKWSISSRGFSGFISNKLLVLIDGRSVYSPVYSGVFWDAQTTMLEDIDRIEVIRGPGGTIWGANAVNGVINIITKKAQDTQGGLLRAGFGTQERLQGAVRYGTKINEDAFARFYAMGNDRESNRLKESGLDAGDSWNTMQTGFRADGVVGTRNEWTLQGDLFRNQGDQILFPYWLSTAPYVVSKHTDFDDNGGNLLAGWQHRFGEHERLSLQMYYDYAARDEDFYNISYRTFDAAVQYETRLGARHDITAGAGFRHIRGDNEATFQSYFPSRTDEVFSLFLQDAFHLIPDRLIITVGSKYEHTPYTGSEWQPSGKLLWAPSEHHSYWASIVRAVRTPSVLEDGGTVTFSNLPPPYGMGYVASSGSEDFAAETALSYELGYRWQPYQSFSFDLALFYTEYDDLYTFRPRPSERGLDLVFTNGVAGHNYGAEVAMTWKPKSWLSLAGTYSYLQSSYKPDTIVSPLDQNISDLFEKMQPMHQFGLRSSLDLTHNWQLNAWLRYTDSFTGGNVTSISAELPVDGSVDGSADLSVNLIWKPRPDMECMLAGQNLLNSGQLYYNSEHLTPPTEIKRGVFGKIIWRF</sequence>
<dbReference type="KEGG" id="dog:HP555_04235"/>
<organism evidence="13 14">
    <name type="scientific">Desulfobulbus oligotrophicus</name>
    <dbReference type="NCBI Taxonomy" id="1909699"/>
    <lineage>
        <taxon>Bacteria</taxon>
        <taxon>Pseudomonadati</taxon>
        <taxon>Thermodesulfobacteriota</taxon>
        <taxon>Desulfobulbia</taxon>
        <taxon>Desulfobulbales</taxon>
        <taxon>Desulfobulbaceae</taxon>
        <taxon>Desulfobulbus</taxon>
    </lineage>
</organism>
<evidence type="ECO:0000256" key="1">
    <source>
        <dbReference type="ARBA" id="ARBA00004571"/>
    </source>
</evidence>
<evidence type="ECO:0000256" key="8">
    <source>
        <dbReference type="PROSITE-ProRule" id="PRU01360"/>
    </source>
</evidence>
<evidence type="ECO:0000256" key="2">
    <source>
        <dbReference type="ARBA" id="ARBA00022448"/>
    </source>
</evidence>
<keyword evidence="5 9" id="KW-0798">TonB box</keyword>
<dbReference type="Pfam" id="PF00593">
    <property type="entry name" value="TonB_dep_Rec_b-barrel"/>
    <property type="match status" value="1"/>
</dbReference>
<dbReference type="GO" id="GO:0009279">
    <property type="term" value="C:cell outer membrane"/>
    <property type="evidence" value="ECO:0007669"/>
    <property type="project" value="UniProtKB-SubCell"/>
</dbReference>
<dbReference type="Gene3D" id="2.170.130.10">
    <property type="entry name" value="TonB-dependent receptor, plug domain"/>
    <property type="match status" value="1"/>
</dbReference>
<evidence type="ECO:0000313" key="13">
    <source>
        <dbReference type="EMBL" id="QQG65132.1"/>
    </source>
</evidence>
<evidence type="ECO:0000256" key="5">
    <source>
        <dbReference type="ARBA" id="ARBA00023077"/>
    </source>
</evidence>
<dbReference type="PANTHER" id="PTHR30069:SF37">
    <property type="entry name" value="FERRIC VIBRIOBACTIN RECEPTOR VIUA"/>
    <property type="match status" value="1"/>
</dbReference>
<dbReference type="PROSITE" id="PS52016">
    <property type="entry name" value="TONB_DEPENDENT_REC_3"/>
    <property type="match status" value="1"/>
</dbReference>
<dbReference type="InterPro" id="IPR000531">
    <property type="entry name" value="Beta-barrel_TonB"/>
</dbReference>
<accession>A0A7T5VC53</accession>
<feature type="signal peptide" evidence="10">
    <location>
        <begin position="1"/>
        <end position="27"/>
    </location>
</feature>
<feature type="domain" description="TonB-dependent receptor-like beta-barrel" evidence="11">
    <location>
        <begin position="244"/>
        <end position="610"/>
    </location>
</feature>
<dbReference type="InterPro" id="IPR036942">
    <property type="entry name" value="Beta-barrel_TonB_sf"/>
</dbReference>
<feature type="chain" id="PRO_5032468016" evidence="10">
    <location>
        <begin position="28"/>
        <end position="683"/>
    </location>
</feature>
<keyword evidence="2 8" id="KW-0813">Transport</keyword>
<comment type="subcellular location">
    <subcellularLocation>
        <location evidence="1 8">Cell outer membrane</location>
        <topology evidence="1 8">Multi-pass membrane protein</topology>
    </subcellularLocation>
</comment>
<keyword evidence="7 8" id="KW-0998">Cell outer membrane</keyword>
<keyword evidence="4 8" id="KW-0812">Transmembrane</keyword>
<evidence type="ECO:0000256" key="7">
    <source>
        <dbReference type="ARBA" id="ARBA00023237"/>
    </source>
</evidence>
<dbReference type="Gene3D" id="2.40.170.20">
    <property type="entry name" value="TonB-dependent receptor, beta-barrel domain"/>
    <property type="match status" value="1"/>
</dbReference>
<dbReference type="Proteomes" id="UP000596092">
    <property type="component" value="Chromosome"/>
</dbReference>
<dbReference type="InterPro" id="IPR039426">
    <property type="entry name" value="TonB-dep_rcpt-like"/>
</dbReference>
<gene>
    <name evidence="13" type="ORF">HP555_04235</name>
</gene>
<dbReference type="GO" id="GO:0044718">
    <property type="term" value="P:siderophore transmembrane transport"/>
    <property type="evidence" value="ECO:0007669"/>
    <property type="project" value="TreeGrafter"/>
</dbReference>
<dbReference type="EMBL" id="CP054140">
    <property type="protein sequence ID" value="QQG65132.1"/>
    <property type="molecule type" value="Genomic_DNA"/>
</dbReference>
<evidence type="ECO:0000256" key="3">
    <source>
        <dbReference type="ARBA" id="ARBA00022452"/>
    </source>
</evidence>
<dbReference type="SUPFAM" id="SSF56935">
    <property type="entry name" value="Porins"/>
    <property type="match status" value="1"/>
</dbReference>
<evidence type="ECO:0000259" key="11">
    <source>
        <dbReference type="Pfam" id="PF00593"/>
    </source>
</evidence>
<reference evidence="13 14" key="1">
    <citation type="submission" date="2020-05" db="EMBL/GenBank/DDBJ databases">
        <title>Complete genome of Desulfobulbus oligotrophicus.</title>
        <authorList>
            <person name="Podar M."/>
        </authorList>
    </citation>
    <scope>NUCLEOTIDE SEQUENCE [LARGE SCALE GENOMIC DNA]</scope>
    <source>
        <strain evidence="13 14">Prop6</strain>
    </source>
</reference>
<dbReference type="Pfam" id="PF07715">
    <property type="entry name" value="Plug"/>
    <property type="match status" value="1"/>
</dbReference>
<name>A0A7T5VC53_9BACT</name>
<comment type="similarity">
    <text evidence="8 9">Belongs to the TonB-dependent receptor family.</text>
</comment>
<protein>
    <submittedName>
        <fullName evidence="13">TonB-dependent receptor</fullName>
    </submittedName>
</protein>
<evidence type="ECO:0000256" key="9">
    <source>
        <dbReference type="RuleBase" id="RU003357"/>
    </source>
</evidence>
<keyword evidence="6 8" id="KW-0472">Membrane</keyword>
<evidence type="ECO:0000313" key="14">
    <source>
        <dbReference type="Proteomes" id="UP000596092"/>
    </source>
</evidence>
<keyword evidence="3 8" id="KW-1134">Transmembrane beta strand</keyword>
<keyword evidence="14" id="KW-1185">Reference proteome</keyword>
<proteinExistence type="inferred from homology"/>
<evidence type="ECO:0000256" key="6">
    <source>
        <dbReference type="ARBA" id="ARBA00023136"/>
    </source>
</evidence>
<dbReference type="CDD" id="cd01347">
    <property type="entry name" value="ligand_gated_channel"/>
    <property type="match status" value="1"/>
</dbReference>
<dbReference type="InterPro" id="IPR037066">
    <property type="entry name" value="Plug_dom_sf"/>
</dbReference>
<evidence type="ECO:0000256" key="4">
    <source>
        <dbReference type="ARBA" id="ARBA00022692"/>
    </source>
</evidence>
<dbReference type="AlphaFoldDB" id="A0A7T5VC53"/>
<evidence type="ECO:0000256" key="10">
    <source>
        <dbReference type="SAM" id="SignalP"/>
    </source>
</evidence>
<keyword evidence="10" id="KW-0732">Signal</keyword>
<dbReference type="GO" id="GO:0015344">
    <property type="term" value="F:siderophore uptake transmembrane transporter activity"/>
    <property type="evidence" value="ECO:0007669"/>
    <property type="project" value="TreeGrafter"/>
</dbReference>
<dbReference type="PANTHER" id="PTHR30069">
    <property type="entry name" value="TONB-DEPENDENT OUTER MEMBRANE RECEPTOR"/>
    <property type="match status" value="1"/>
</dbReference>